<dbReference type="PROSITE" id="PS50048">
    <property type="entry name" value="ZN2_CY6_FUNGAL_2"/>
    <property type="match status" value="1"/>
</dbReference>
<keyword evidence="2 15" id="KW-0121">Carboxypeptidase</keyword>
<feature type="signal peptide" evidence="13">
    <location>
        <begin position="1"/>
        <end position="15"/>
    </location>
</feature>
<dbReference type="GO" id="GO:0003677">
    <property type="term" value="F:DNA binding"/>
    <property type="evidence" value="ECO:0007669"/>
    <property type="project" value="UniProtKB-KW"/>
</dbReference>
<evidence type="ECO:0000256" key="1">
    <source>
        <dbReference type="ARBA" id="ARBA00009431"/>
    </source>
</evidence>
<dbReference type="InterPro" id="IPR021858">
    <property type="entry name" value="Fun_TF"/>
</dbReference>
<dbReference type="EMBL" id="MU864469">
    <property type="protein sequence ID" value="KAK4184923.1"/>
    <property type="molecule type" value="Genomic_DNA"/>
</dbReference>
<dbReference type="Proteomes" id="UP001302126">
    <property type="component" value="Unassembled WGS sequence"/>
</dbReference>
<dbReference type="Gene3D" id="3.40.50.1820">
    <property type="entry name" value="alpha/beta hydrolase"/>
    <property type="match status" value="1"/>
</dbReference>
<keyword evidence="16" id="KW-1185">Reference proteome</keyword>
<evidence type="ECO:0000256" key="2">
    <source>
        <dbReference type="ARBA" id="ARBA00022645"/>
    </source>
</evidence>
<dbReference type="Pfam" id="PF00172">
    <property type="entry name" value="Zn_clus"/>
    <property type="match status" value="1"/>
</dbReference>
<keyword evidence="3" id="KW-0645">Protease</keyword>
<evidence type="ECO:0000256" key="3">
    <source>
        <dbReference type="ARBA" id="ARBA00022670"/>
    </source>
</evidence>
<organism evidence="15 16">
    <name type="scientific">Podospora australis</name>
    <dbReference type="NCBI Taxonomy" id="1536484"/>
    <lineage>
        <taxon>Eukaryota</taxon>
        <taxon>Fungi</taxon>
        <taxon>Dikarya</taxon>
        <taxon>Ascomycota</taxon>
        <taxon>Pezizomycotina</taxon>
        <taxon>Sordariomycetes</taxon>
        <taxon>Sordariomycetidae</taxon>
        <taxon>Sordariales</taxon>
        <taxon>Podosporaceae</taxon>
        <taxon>Podospora</taxon>
    </lineage>
</organism>
<dbReference type="Pfam" id="PF00450">
    <property type="entry name" value="Peptidase_S10"/>
    <property type="match status" value="1"/>
</dbReference>
<dbReference type="GO" id="GO:0008270">
    <property type="term" value="F:zinc ion binding"/>
    <property type="evidence" value="ECO:0007669"/>
    <property type="project" value="InterPro"/>
</dbReference>
<protein>
    <submittedName>
        <fullName evidence="15">Carboxypeptidase</fullName>
    </submittedName>
</protein>
<reference evidence="15" key="2">
    <citation type="submission" date="2023-05" db="EMBL/GenBank/DDBJ databases">
        <authorList>
            <consortium name="Lawrence Berkeley National Laboratory"/>
            <person name="Steindorff A."/>
            <person name="Hensen N."/>
            <person name="Bonometti L."/>
            <person name="Westerberg I."/>
            <person name="Brannstrom I.O."/>
            <person name="Guillou S."/>
            <person name="Cros-Aarteil S."/>
            <person name="Calhoun S."/>
            <person name="Haridas S."/>
            <person name="Kuo A."/>
            <person name="Mondo S."/>
            <person name="Pangilinan J."/>
            <person name="Riley R."/>
            <person name="Labutti K."/>
            <person name="Andreopoulos B."/>
            <person name="Lipzen A."/>
            <person name="Chen C."/>
            <person name="Yanf M."/>
            <person name="Daum C."/>
            <person name="Ng V."/>
            <person name="Clum A."/>
            <person name="Ohm R."/>
            <person name="Martin F."/>
            <person name="Silar P."/>
            <person name="Natvig D."/>
            <person name="Lalanne C."/>
            <person name="Gautier V."/>
            <person name="Ament-Velasquez S.L."/>
            <person name="Kruys A."/>
            <person name="Hutchinson M.I."/>
            <person name="Powell A.J."/>
            <person name="Barry K."/>
            <person name="Miller A.N."/>
            <person name="Grigoriev I.V."/>
            <person name="Debuchy R."/>
            <person name="Gladieux P."/>
            <person name="Thoren M.H."/>
            <person name="Johannesson H."/>
        </authorList>
    </citation>
    <scope>NUCLEOTIDE SEQUENCE</scope>
    <source>
        <strain evidence="15">PSN309</strain>
    </source>
</reference>
<evidence type="ECO:0000313" key="16">
    <source>
        <dbReference type="Proteomes" id="UP001302126"/>
    </source>
</evidence>
<evidence type="ECO:0000256" key="4">
    <source>
        <dbReference type="ARBA" id="ARBA00022723"/>
    </source>
</evidence>
<keyword evidence="13" id="KW-0732">Signal</keyword>
<proteinExistence type="inferred from homology"/>
<keyword evidence="10" id="KW-0325">Glycoprotein</keyword>
<name>A0AAN6WMM3_9PEZI</name>
<dbReference type="InterPro" id="IPR029058">
    <property type="entry name" value="AB_hydrolase_fold"/>
</dbReference>
<keyword evidence="11" id="KW-0539">Nucleus</keyword>
<comment type="similarity">
    <text evidence="1">Belongs to the peptidase S10 family.</text>
</comment>
<dbReference type="InterPro" id="IPR001563">
    <property type="entry name" value="Peptidase_S10"/>
</dbReference>
<evidence type="ECO:0000256" key="9">
    <source>
        <dbReference type="ARBA" id="ARBA00023163"/>
    </source>
</evidence>
<keyword evidence="9" id="KW-0804">Transcription</keyword>
<dbReference type="InterPro" id="IPR001138">
    <property type="entry name" value="Zn2Cys6_DnaBD"/>
</dbReference>
<dbReference type="AlphaFoldDB" id="A0AAN6WMM3"/>
<dbReference type="SUPFAM" id="SSF53474">
    <property type="entry name" value="alpha/beta-Hydrolases"/>
    <property type="match status" value="1"/>
</dbReference>
<gene>
    <name evidence="15" type="ORF">QBC35DRAFT_476832</name>
</gene>
<evidence type="ECO:0000256" key="11">
    <source>
        <dbReference type="ARBA" id="ARBA00023242"/>
    </source>
</evidence>
<feature type="region of interest" description="Disordered" evidence="12">
    <location>
        <begin position="537"/>
        <end position="557"/>
    </location>
</feature>
<dbReference type="GO" id="GO:0004185">
    <property type="term" value="F:serine-type carboxypeptidase activity"/>
    <property type="evidence" value="ECO:0007669"/>
    <property type="project" value="InterPro"/>
</dbReference>
<dbReference type="PROSITE" id="PS00463">
    <property type="entry name" value="ZN2_CY6_FUNGAL_1"/>
    <property type="match status" value="1"/>
</dbReference>
<evidence type="ECO:0000256" key="13">
    <source>
        <dbReference type="SAM" id="SignalP"/>
    </source>
</evidence>
<dbReference type="InterPro" id="IPR052360">
    <property type="entry name" value="Transcr_Regulatory_Proteins"/>
</dbReference>
<dbReference type="SMART" id="SM00066">
    <property type="entry name" value="GAL4"/>
    <property type="match status" value="1"/>
</dbReference>
<keyword evidence="8" id="KW-0238">DNA-binding</keyword>
<evidence type="ECO:0000313" key="15">
    <source>
        <dbReference type="EMBL" id="KAK4184923.1"/>
    </source>
</evidence>
<evidence type="ECO:0000256" key="12">
    <source>
        <dbReference type="SAM" id="MobiDB-lite"/>
    </source>
</evidence>
<feature type="chain" id="PRO_5042863779" evidence="13">
    <location>
        <begin position="16"/>
        <end position="1232"/>
    </location>
</feature>
<keyword evidence="7" id="KW-0805">Transcription regulation</keyword>
<dbReference type="CDD" id="cd00067">
    <property type="entry name" value="GAL4"/>
    <property type="match status" value="1"/>
</dbReference>
<sequence length="1232" mass="135804">MRFLLLIQAALAVTAQNFVPLPEGTTTFLSKKYPGASISYKQTSICETTPGVKAYSGYVHLPSTLLADVPAAYNVSLFFWYFQARNNPDKAPVSIYVGGGPGSSAFDDTNGFPCTINSDGNSTTLNKWSWNNNVNMLYIDQPVMAGFSYSTIANGVVELLSPTRDFTPVEKLSDFSQTNSTTLPATISAPDPSQGVNTTAQAARTMWHFAQVWFQEFPEYKTSNNEISIWTVSYGGFFAPAIFAHFQRQNERLKDGSLNDPSAKILNLATIGLQNACIDVDIMAASYPDFAYKNTYGIEAYPKEIYDEVHHNITKPGGGCRDLLKNCREAGELGDPLHVGNNETVNQLCAVATEYCFGVVQGAYTVLSNRTAFNIAHFIPSTFPPVNSPTFFNRPWVQSHLGVPVNFTLAPPLVQNVFFGLTGDPLRRDISDLNYLLSSSSNISLAFVYGDLDYRCSWLGGEAVSLAAEYSDSQKFRDAGYADLVTSDTYKGGVVRQFDRMSFSRVFLAGHSVYAYQPETVYKIFDRVMGGKDVATGEEEQKGYASKGPKSSMEIRQQAPGSPESICYIDQVGTTCTENQIEALMAGTAVIENGVVVEPKPLVAGFRSAQTGGGIHFLTPRWGVLSNTNVYLLNFAQHNTDIIQCASLCRTQASNMQLTTPSQPNACDAMNKHCQAMQQSSRRGCITCRIRRVKCDETKPSCTRCTSSGRTCDGYVAETTSLSGRALATAVKKLHVVGPASRVLGEAVPSHDASCFDFFRVCTAAMTGSVFLAPFWSKEVLQVAHAEPAVWKAAVAIGALHRRWEYHNKTRRHLANASEDGSQGLHDIVESKIDRFTQQAMEQYWGAISLARSISDPQVLVVVSVILAAAANMAGQWTDSQVHTRAGLRMLDQVQSTKAGEEGKLSAEMESVALTLSRLDLMAMSFEDSRAQYVYLDANGKITDSLIKVPSITSLESLTSASITLFGMIRYYYISMVVGGARVITPEEFNASAQRVMEAKERWESEFERLVAEVEAKPSVSEATGQMILSLRLYHANLELLMNAGIEGLETRWDPQLPIYERIIDLAETLERNTQSPLPFFMSLELGLVMPAFLVGVRCRHPIVRRKALRLLKRLNRQEGMWNSVGVTLVLEQIILTEEEDLPFRLPLYVENLDSLPPDGLRGEGWPMPTEEMRQVRNEIIVDVERNRVELTIYRGDNQSLIYEEGVGAGQCVASVGPRIGEKAAKKIVLTF</sequence>
<evidence type="ECO:0000256" key="10">
    <source>
        <dbReference type="ARBA" id="ARBA00023180"/>
    </source>
</evidence>
<keyword evidence="5" id="KW-0378">Hydrolase</keyword>
<dbReference type="PANTHER" id="PTHR36206">
    <property type="entry name" value="ASPERCRYPTIN BIOSYNTHESIS CLUSTER-SPECIFIC TRANSCRIPTION REGULATOR ATNN-RELATED"/>
    <property type="match status" value="1"/>
</dbReference>
<evidence type="ECO:0000256" key="6">
    <source>
        <dbReference type="ARBA" id="ARBA00022833"/>
    </source>
</evidence>
<keyword evidence="4" id="KW-0479">Metal-binding</keyword>
<evidence type="ECO:0000256" key="8">
    <source>
        <dbReference type="ARBA" id="ARBA00023125"/>
    </source>
</evidence>
<dbReference type="GO" id="GO:0006508">
    <property type="term" value="P:proteolysis"/>
    <property type="evidence" value="ECO:0007669"/>
    <property type="project" value="UniProtKB-KW"/>
</dbReference>
<dbReference type="GO" id="GO:0000981">
    <property type="term" value="F:DNA-binding transcription factor activity, RNA polymerase II-specific"/>
    <property type="evidence" value="ECO:0007669"/>
    <property type="project" value="InterPro"/>
</dbReference>
<dbReference type="SUPFAM" id="SSF57701">
    <property type="entry name" value="Zn2/Cys6 DNA-binding domain"/>
    <property type="match status" value="1"/>
</dbReference>
<evidence type="ECO:0000256" key="7">
    <source>
        <dbReference type="ARBA" id="ARBA00023015"/>
    </source>
</evidence>
<dbReference type="Pfam" id="PF11951">
    <property type="entry name" value="Fungal_trans_2"/>
    <property type="match status" value="1"/>
</dbReference>
<accession>A0AAN6WMM3</accession>
<dbReference type="Gene3D" id="4.10.240.10">
    <property type="entry name" value="Zn(2)-C6 fungal-type DNA-binding domain"/>
    <property type="match status" value="1"/>
</dbReference>
<dbReference type="PANTHER" id="PTHR36206:SF12">
    <property type="entry name" value="ASPERCRYPTIN BIOSYNTHESIS CLUSTER-SPECIFIC TRANSCRIPTION REGULATOR ATNN-RELATED"/>
    <property type="match status" value="1"/>
</dbReference>
<comment type="caution">
    <text evidence="15">The sequence shown here is derived from an EMBL/GenBank/DDBJ whole genome shotgun (WGS) entry which is preliminary data.</text>
</comment>
<dbReference type="InterPro" id="IPR036864">
    <property type="entry name" value="Zn2-C6_fun-type_DNA-bd_sf"/>
</dbReference>
<evidence type="ECO:0000256" key="5">
    <source>
        <dbReference type="ARBA" id="ARBA00022801"/>
    </source>
</evidence>
<feature type="domain" description="Zn(2)-C6 fungal-type" evidence="14">
    <location>
        <begin position="684"/>
        <end position="712"/>
    </location>
</feature>
<reference evidence="15" key="1">
    <citation type="journal article" date="2023" name="Mol. Phylogenet. Evol.">
        <title>Genome-scale phylogeny and comparative genomics of the fungal order Sordariales.</title>
        <authorList>
            <person name="Hensen N."/>
            <person name="Bonometti L."/>
            <person name="Westerberg I."/>
            <person name="Brannstrom I.O."/>
            <person name="Guillou S."/>
            <person name="Cros-Aarteil S."/>
            <person name="Calhoun S."/>
            <person name="Haridas S."/>
            <person name="Kuo A."/>
            <person name="Mondo S."/>
            <person name="Pangilinan J."/>
            <person name="Riley R."/>
            <person name="LaButti K."/>
            <person name="Andreopoulos B."/>
            <person name="Lipzen A."/>
            <person name="Chen C."/>
            <person name="Yan M."/>
            <person name="Daum C."/>
            <person name="Ng V."/>
            <person name="Clum A."/>
            <person name="Steindorff A."/>
            <person name="Ohm R.A."/>
            <person name="Martin F."/>
            <person name="Silar P."/>
            <person name="Natvig D.O."/>
            <person name="Lalanne C."/>
            <person name="Gautier V."/>
            <person name="Ament-Velasquez S.L."/>
            <person name="Kruys A."/>
            <person name="Hutchinson M.I."/>
            <person name="Powell A.J."/>
            <person name="Barry K."/>
            <person name="Miller A.N."/>
            <person name="Grigoriev I.V."/>
            <person name="Debuchy R."/>
            <person name="Gladieux P."/>
            <person name="Hiltunen Thoren M."/>
            <person name="Johannesson H."/>
        </authorList>
    </citation>
    <scope>NUCLEOTIDE SEQUENCE</scope>
    <source>
        <strain evidence="15">PSN309</strain>
    </source>
</reference>
<keyword evidence="6" id="KW-0862">Zinc</keyword>
<evidence type="ECO:0000259" key="14">
    <source>
        <dbReference type="PROSITE" id="PS50048"/>
    </source>
</evidence>